<evidence type="ECO:0000313" key="13">
    <source>
        <dbReference type="Proteomes" id="UP000568158"/>
    </source>
</evidence>
<keyword evidence="7 9" id="KW-0539">Nucleus</keyword>
<name>A0A8H6B8N1_DEKBR</name>
<dbReference type="AlphaFoldDB" id="A0A8H6B8N1"/>
<evidence type="ECO:0000256" key="10">
    <source>
        <dbReference type="SAM" id="MobiDB-lite"/>
    </source>
</evidence>
<evidence type="ECO:0000313" key="11">
    <source>
        <dbReference type="EMBL" id="KAF6007153.1"/>
    </source>
</evidence>
<dbReference type="Gene3D" id="6.10.250.2610">
    <property type="match status" value="1"/>
</dbReference>
<evidence type="ECO:0000256" key="1">
    <source>
        <dbReference type="ARBA" id="ARBA00004123"/>
    </source>
</evidence>
<sequence>MSNNGNQSQPQIGQMQSAQRKYPPLKFDEVPILPLEQIRPRLNQLVHSLRKMEDLLRARQPLPNWIRLQNQFNVILSQLNSFSRALDANKMALSSSDSFPNYEFDTTQHEGLLTTLLRKKHLPEVDEWISSVDSVSADAVSKDEDMAKECTRIAEELLQKYVFGGYITKEEGEHGLTMKDVFGYEAEPSINDSIGQSDKLTQQTEDDIYRFIYQGLDSKVSF</sequence>
<evidence type="ECO:0000256" key="9">
    <source>
        <dbReference type="RuleBase" id="RU364144"/>
    </source>
</evidence>
<evidence type="ECO:0000256" key="3">
    <source>
        <dbReference type="ARBA" id="ARBA00020637"/>
    </source>
</evidence>
<proteinExistence type="inferred from homology"/>
<comment type="function">
    <text evidence="9">Component of the Mediator complex, a coactivator involved in the regulated transcription of nearly all RNA polymerase II-dependent genes. Mediator functions as a bridge to convey information from gene-specific regulatory proteins to the basal RNA polymerase II transcription machinery. Mediator is recruited to promoters by direct interactions with regulatory proteins and serves as a scaffold for the assembly of a functional preinitiation complex with RNA polymerase II and the general transcription factors.</text>
</comment>
<dbReference type="Gene3D" id="1.20.58.1710">
    <property type="match status" value="1"/>
</dbReference>
<evidence type="ECO:0000256" key="7">
    <source>
        <dbReference type="ARBA" id="ARBA00023242"/>
    </source>
</evidence>
<comment type="subcellular location">
    <subcellularLocation>
        <location evidence="1 9">Nucleus</location>
    </subcellularLocation>
</comment>
<dbReference type="GO" id="GO:0070847">
    <property type="term" value="C:core mediator complex"/>
    <property type="evidence" value="ECO:0007669"/>
    <property type="project" value="TreeGrafter"/>
</dbReference>
<dbReference type="GO" id="GO:0006357">
    <property type="term" value="P:regulation of transcription by RNA polymerase II"/>
    <property type="evidence" value="ECO:0007669"/>
    <property type="project" value="InterPro"/>
</dbReference>
<keyword evidence="5 9" id="KW-0010">Activator</keyword>
<evidence type="ECO:0000256" key="8">
    <source>
        <dbReference type="ARBA" id="ARBA00031261"/>
    </source>
</evidence>
<reference evidence="12" key="2">
    <citation type="submission" date="2020-10" db="EMBL/GenBank/DDBJ databases">
        <authorList>
            <person name="Palmer J.M."/>
        </authorList>
    </citation>
    <scope>NUCLEOTIDE SEQUENCE</scope>
    <source>
        <strain evidence="12">UCD 2041</strain>
    </source>
</reference>
<evidence type="ECO:0000256" key="5">
    <source>
        <dbReference type="ARBA" id="ARBA00023159"/>
    </source>
</evidence>
<dbReference type="PANTHER" id="PTHR13074">
    <property type="entry name" value="MEDIATOR OF RNA POLYMERASE II TRANSCRIPTION SUBUNIT 8"/>
    <property type="match status" value="1"/>
</dbReference>
<comment type="subunit">
    <text evidence="9">Component of the Mediator complex.</text>
</comment>
<accession>A0A8H6B8N1</accession>
<dbReference type="EMBL" id="JABCYN010000043">
    <property type="protein sequence ID" value="KAF6007153.1"/>
    <property type="molecule type" value="Genomic_DNA"/>
</dbReference>
<keyword evidence="6 9" id="KW-0804">Transcription</keyword>
<gene>
    <name evidence="9" type="primary">MED8</name>
    <name evidence="12" type="ORF">BRETT_003400</name>
    <name evidence="11" type="ORF">HII12_004673</name>
</gene>
<dbReference type="Proteomes" id="UP000568158">
    <property type="component" value="Unassembled WGS sequence"/>
</dbReference>
<evidence type="ECO:0000256" key="2">
    <source>
        <dbReference type="ARBA" id="ARBA00005716"/>
    </source>
</evidence>
<evidence type="ECO:0000313" key="12">
    <source>
        <dbReference type="EMBL" id="QOU23207.1"/>
    </source>
</evidence>
<evidence type="ECO:0000256" key="4">
    <source>
        <dbReference type="ARBA" id="ARBA00023015"/>
    </source>
</evidence>
<reference evidence="12" key="3">
    <citation type="journal article" name="BMC Genomics">
        <title>New genome assemblies reveal patterns of domestication and adaptation across Brettanomyces (Dekkera) species.</title>
        <authorList>
            <person name="Roach M.J."/>
            <person name="Borneman A.R."/>
        </authorList>
    </citation>
    <scope>NUCLEOTIDE SEQUENCE</scope>
    <source>
        <strain evidence="12">UCD 2041</strain>
    </source>
</reference>
<comment type="similarity">
    <text evidence="2 9">Belongs to the Mediator complex subunit 8 family.</text>
</comment>
<dbReference type="GO" id="GO:0003712">
    <property type="term" value="F:transcription coregulator activity"/>
    <property type="evidence" value="ECO:0007669"/>
    <property type="project" value="InterPro"/>
</dbReference>
<keyword evidence="4 9" id="KW-0805">Transcription regulation</keyword>
<protein>
    <recommendedName>
        <fullName evidence="3 9">Mediator of RNA polymerase II transcription subunit 8</fullName>
    </recommendedName>
    <alternativeName>
        <fullName evidence="8 9">Mediator complex subunit 8</fullName>
    </alternativeName>
</protein>
<dbReference type="InterPro" id="IPR019364">
    <property type="entry name" value="Mediatior_Med8_fun/met"/>
</dbReference>
<evidence type="ECO:0000256" key="6">
    <source>
        <dbReference type="ARBA" id="ARBA00023163"/>
    </source>
</evidence>
<dbReference type="OrthoDB" id="5329317at2759"/>
<dbReference type="GO" id="GO:0016592">
    <property type="term" value="C:mediator complex"/>
    <property type="evidence" value="ECO:0007669"/>
    <property type="project" value="InterPro"/>
</dbReference>
<feature type="compositionally biased region" description="Polar residues" evidence="10">
    <location>
        <begin position="1"/>
        <end position="19"/>
    </location>
</feature>
<dbReference type="Proteomes" id="UP000663131">
    <property type="component" value="Chromosome 9"/>
</dbReference>
<reference evidence="11 13" key="1">
    <citation type="journal article" date="2020" name="Appl. Microbiol. Biotechnol.">
        <title>Targeted gene deletion in Brettanomyces bruxellensis with an expression-free CRISPR-Cas9 system.</title>
        <authorList>
            <person name="Varela C."/>
            <person name="Bartel C."/>
            <person name="Onetto C."/>
            <person name="Borneman A."/>
        </authorList>
    </citation>
    <scope>NUCLEOTIDE SEQUENCE [LARGE SCALE GENOMIC DNA]</scope>
    <source>
        <strain evidence="11 13">AWRI1613</strain>
    </source>
</reference>
<dbReference type="EMBL" id="CP063137">
    <property type="protein sequence ID" value="QOU23207.1"/>
    <property type="molecule type" value="Genomic_DNA"/>
</dbReference>
<dbReference type="GO" id="GO:0000978">
    <property type="term" value="F:RNA polymerase II cis-regulatory region sequence-specific DNA binding"/>
    <property type="evidence" value="ECO:0007669"/>
    <property type="project" value="TreeGrafter"/>
</dbReference>
<dbReference type="PANTHER" id="PTHR13074:SF9">
    <property type="entry name" value="MEDIATOR OF RNA POLYMERASE II TRANSCRIPTION SUBUNIT 8"/>
    <property type="match status" value="1"/>
</dbReference>
<organism evidence="11 13">
    <name type="scientific">Dekkera bruxellensis</name>
    <name type="common">Brettanomyces custersii</name>
    <dbReference type="NCBI Taxonomy" id="5007"/>
    <lineage>
        <taxon>Eukaryota</taxon>
        <taxon>Fungi</taxon>
        <taxon>Dikarya</taxon>
        <taxon>Ascomycota</taxon>
        <taxon>Saccharomycotina</taxon>
        <taxon>Pichiomycetes</taxon>
        <taxon>Pichiales</taxon>
        <taxon>Pichiaceae</taxon>
        <taxon>Brettanomyces</taxon>
    </lineage>
</organism>
<feature type="region of interest" description="Disordered" evidence="10">
    <location>
        <begin position="1"/>
        <end position="20"/>
    </location>
</feature>
<dbReference type="Pfam" id="PF10232">
    <property type="entry name" value="Med8"/>
    <property type="match status" value="1"/>
</dbReference>